<evidence type="ECO:0000313" key="3">
    <source>
        <dbReference type="Proteomes" id="UP000543804"/>
    </source>
</evidence>
<name>A0A848B7B5_9FIRM</name>
<dbReference type="AlphaFoldDB" id="A0A848B7B5"/>
<organism evidence="2 3">
    <name type="scientific">Selenomonas bovis</name>
    <dbReference type="NCBI Taxonomy" id="416586"/>
    <lineage>
        <taxon>Bacteria</taxon>
        <taxon>Bacillati</taxon>
        <taxon>Bacillota</taxon>
        <taxon>Negativicutes</taxon>
        <taxon>Selenomonadales</taxon>
        <taxon>Selenomonadaceae</taxon>
        <taxon>Selenomonas</taxon>
    </lineage>
</organism>
<comment type="caution">
    <text evidence="2">The sequence shown here is derived from an EMBL/GenBank/DDBJ whole genome shotgun (WGS) entry which is preliminary data.</text>
</comment>
<feature type="domain" description="dATP/dGTP diphosphohydrolase N-terminal" evidence="1">
    <location>
        <begin position="5"/>
        <end position="73"/>
    </location>
</feature>
<keyword evidence="3" id="KW-1185">Reference proteome</keyword>
<sequence length="76" mass="8673">MDAGWLEAVARGLTAGAEKHPGETWRQIPPKEHAARAMRHLNLYRTGDRKDTHLINAAMRCMMAYATEKARREERA</sequence>
<accession>A0A848B7B5</accession>
<dbReference type="Pfam" id="PF18909">
    <property type="entry name" value="dGTP_diPhyd_N"/>
    <property type="match status" value="1"/>
</dbReference>
<gene>
    <name evidence="2" type="ORF">HF878_10380</name>
</gene>
<dbReference type="InterPro" id="IPR044038">
    <property type="entry name" value="dATP/dGTP_diPOhydrolase_N"/>
</dbReference>
<dbReference type="Proteomes" id="UP000543804">
    <property type="component" value="Unassembled WGS sequence"/>
</dbReference>
<dbReference type="EMBL" id="JABAFA010000067">
    <property type="protein sequence ID" value="NMD99853.1"/>
    <property type="molecule type" value="Genomic_DNA"/>
</dbReference>
<protein>
    <recommendedName>
        <fullName evidence="1">dATP/dGTP diphosphohydrolase N-terminal domain-containing protein</fullName>
    </recommendedName>
</protein>
<evidence type="ECO:0000259" key="1">
    <source>
        <dbReference type="Pfam" id="PF18909"/>
    </source>
</evidence>
<proteinExistence type="predicted"/>
<reference evidence="2 3" key="1">
    <citation type="submission" date="2020-04" db="EMBL/GenBank/DDBJ databases">
        <authorList>
            <person name="Hitch T.C.A."/>
            <person name="Wylensek D."/>
            <person name="Clavel T."/>
        </authorList>
    </citation>
    <scope>NUCLEOTIDE SEQUENCE [LARGE SCALE GENOMIC DNA]</scope>
    <source>
        <strain evidence="2 3">PG-130-P53-12</strain>
    </source>
</reference>
<evidence type="ECO:0000313" key="2">
    <source>
        <dbReference type="EMBL" id="NMD99853.1"/>
    </source>
</evidence>